<evidence type="ECO:0000313" key="6">
    <source>
        <dbReference type="EMBL" id="KZN62631.1"/>
    </source>
</evidence>
<dbReference type="GO" id="GO:0006310">
    <property type="term" value="P:DNA recombination"/>
    <property type="evidence" value="ECO:0007669"/>
    <property type="project" value="UniProtKB-KW"/>
</dbReference>
<evidence type="ECO:0000256" key="1">
    <source>
        <dbReference type="ARBA" id="ARBA00008857"/>
    </source>
</evidence>
<gene>
    <name evidence="6" type="ORF">N473_18580</name>
</gene>
<evidence type="ECO:0000256" key="2">
    <source>
        <dbReference type="ARBA" id="ARBA00022908"/>
    </source>
</evidence>
<dbReference type="Pfam" id="PF13356">
    <property type="entry name" value="Arm-DNA-bind_3"/>
    <property type="match status" value="1"/>
</dbReference>
<dbReference type="Proteomes" id="UP000076486">
    <property type="component" value="Unassembled WGS sequence"/>
</dbReference>
<sequence>MAKINLSVSAIANLKIPNNKNYLTATFSGFPGLQLYLRWESKHVQPEGLDSVERQSKTVYNWRYRYQKPNSTQRTAVSLGNYPDVSIDEAKAEHGRLMALVKAGTDPQIEVLQDKLRQKMLASMVDGFTKKSSVNHVFMEFKKDWELTGGTERALRNYELSYEKYILPHWNGRDMKSISPREWDEFVLNIANIQGKKGAAEAVHKAMRRLFSYAVEKDIVASNPLFGRKAVLPSIASTPDETYLESRDVHKLLTELDEQPCEPMLKTLIALMLRVGVRSEEWTRVKLGWINFQKMRIEHPPEAMKNRKKAWTHLPENVITLLIDYIGTLKDRYGELDKEMYLFHEHDPHSQLERDYFSRKVSELSGWLKFTPKIFRKTVSTHLQERGCPSEVLRAIRNQTLAKGTGKNYEFGDLFQLKKEWIDRWQLILEEVKHDPEALIGEKESQLNDELSSKVNDLFA</sequence>
<dbReference type="RefSeq" id="WP_063368313.1">
    <property type="nucleotide sequence ID" value="NZ_AUYC01000031.1"/>
</dbReference>
<protein>
    <recommendedName>
        <fullName evidence="5">Tyr recombinase domain-containing protein</fullName>
    </recommendedName>
</protein>
<dbReference type="InterPro" id="IPR025166">
    <property type="entry name" value="Integrase_DNA_bind_dom"/>
</dbReference>
<dbReference type="InterPro" id="IPR011010">
    <property type="entry name" value="DNA_brk_join_enz"/>
</dbReference>
<dbReference type="InterPro" id="IPR050808">
    <property type="entry name" value="Phage_Integrase"/>
</dbReference>
<dbReference type="PATRIC" id="fig|1365248.3.peg.2777"/>
<keyword evidence="4" id="KW-0233">DNA recombination</keyword>
<name>A0A167KDD9_9GAMM</name>
<evidence type="ECO:0000256" key="3">
    <source>
        <dbReference type="ARBA" id="ARBA00023125"/>
    </source>
</evidence>
<proteinExistence type="inferred from homology"/>
<reference evidence="6 7" key="1">
    <citation type="submission" date="2013-07" db="EMBL/GenBank/DDBJ databases">
        <title>Comparative Genomic and Metabolomic Analysis of Twelve Strains of Pseudoalteromonas luteoviolacea.</title>
        <authorList>
            <person name="Vynne N.G."/>
            <person name="Mansson M."/>
            <person name="Gram L."/>
        </authorList>
    </citation>
    <scope>NUCLEOTIDE SEQUENCE [LARGE SCALE GENOMIC DNA]</scope>
    <source>
        <strain evidence="6 7">CPMOR-1</strain>
    </source>
</reference>
<comment type="similarity">
    <text evidence="1">Belongs to the 'phage' integrase family.</text>
</comment>
<dbReference type="Gene3D" id="1.10.150.130">
    <property type="match status" value="1"/>
</dbReference>
<dbReference type="InterPro" id="IPR010998">
    <property type="entry name" value="Integrase_recombinase_N"/>
</dbReference>
<dbReference type="EMBL" id="AUYC01000031">
    <property type="protein sequence ID" value="KZN62631.1"/>
    <property type="molecule type" value="Genomic_DNA"/>
</dbReference>
<dbReference type="Pfam" id="PF00589">
    <property type="entry name" value="Phage_integrase"/>
    <property type="match status" value="1"/>
</dbReference>
<dbReference type="GO" id="GO:0015074">
    <property type="term" value="P:DNA integration"/>
    <property type="evidence" value="ECO:0007669"/>
    <property type="project" value="UniProtKB-KW"/>
</dbReference>
<keyword evidence="2" id="KW-0229">DNA integration</keyword>
<organism evidence="6 7">
    <name type="scientific">Pseudoalteromonas luteoviolacea CPMOR-1</name>
    <dbReference type="NCBI Taxonomy" id="1365248"/>
    <lineage>
        <taxon>Bacteria</taxon>
        <taxon>Pseudomonadati</taxon>
        <taxon>Pseudomonadota</taxon>
        <taxon>Gammaproteobacteria</taxon>
        <taxon>Alteromonadales</taxon>
        <taxon>Pseudoalteromonadaceae</taxon>
        <taxon>Pseudoalteromonas</taxon>
    </lineage>
</organism>
<dbReference type="InterPro" id="IPR038488">
    <property type="entry name" value="Integrase_DNA-bd_sf"/>
</dbReference>
<comment type="caution">
    <text evidence="6">The sequence shown here is derived from an EMBL/GenBank/DDBJ whole genome shotgun (WGS) entry which is preliminary data.</text>
</comment>
<evidence type="ECO:0000313" key="7">
    <source>
        <dbReference type="Proteomes" id="UP000076486"/>
    </source>
</evidence>
<dbReference type="InterPro" id="IPR013762">
    <property type="entry name" value="Integrase-like_cat_sf"/>
</dbReference>
<feature type="domain" description="Tyr recombinase" evidence="5">
    <location>
        <begin position="237"/>
        <end position="423"/>
    </location>
</feature>
<dbReference type="GO" id="GO:0003677">
    <property type="term" value="F:DNA binding"/>
    <property type="evidence" value="ECO:0007669"/>
    <property type="project" value="UniProtKB-KW"/>
</dbReference>
<dbReference type="Gene3D" id="1.10.443.10">
    <property type="entry name" value="Intergrase catalytic core"/>
    <property type="match status" value="1"/>
</dbReference>
<evidence type="ECO:0000256" key="4">
    <source>
        <dbReference type="ARBA" id="ARBA00023172"/>
    </source>
</evidence>
<dbReference type="InterPro" id="IPR002104">
    <property type="entry name" value="Integrase_catalytic"/>
</dbReference>
<accession>A0A167KDD9</accession>
<dbReference type="SUPFAM" id="SSF56349">
    <property type="entry name" value="DNA breaking-rejoining enzymes"/>
    <property type="match status" value="1"/>
</dbReference>
<evidence type="ECO:0000259" key="5">
    <source>
        <dbReference type="PROSITE" id="PS51898"/>
    </source>
</evidence>
<dbReference type="AlphaFoldDB" id="A0A167KDD9"/>
<dbReference type="PROSITE" id="PS51898">
    <property type="entry name" value="TYR_RECOMBINASE"/>
    <property type="match status" value="1"/>
</dbReference>
<dbReference type="Gene3D" id="3.30.160.390">
    <property type="entry name" value="Integrase, DNA-binding domain"/>
    <property type="match status" value="1"/>
</dbReference>
<dbReference type="PANTHER" id="PTHR30629">
    <property type="entry name" value="PROPHAGE INTEGRASE"/>
    <property type="match status" value="1"/>
</dbReference>
<keyword evidence="3" id="KW-0238">DNA-binding</keyword>
<dbReference type="PANTHER" id="PTHR30629:SF2">
    <property type="entry name" value="PROPHAGE INTEGRASE INTS-RELATED"/>
    <property type="match status" value="1"/>
</dbReference>